<organism evidence="2 3">
    <name type="scientific">Coprococcus hominis</name>
    <name type="common">ex Liu et al. 2022</name>
    <dbReference type="NCBI Taxonomy" id="2763039"/>
    <lineage>
        <taxon>Bacteria</taxon>
        <taxon>Bacillati</taxon>
        <taxon>Bacillota</taxon>
        <taxon>Clostridia</taxon>
        <taxon>Lachnospirales</taxon>
        <taxon>Lachnospiraceae</taxon>
        <taxon>Coprococcus</taxon>
    </lineage>
</organism>
<dbReference type="AlphaFoldDB" id="A0A8I0DV53"/>
<keyword evidence="3" id="KW-1185">Reference proteome</keyword>
<proteinExistence type="predicted"/>
<feature type="compositionally biased region" description="Polar residues" evidence="1">
    <location>
        <begin position="168"/>
        <end position="180"/>
    </location>
</feature>
<comment type="caution">
    <text evidence="2">The sequence shown here is derived from an EMBL/GenBank/DDBJ whole genome shotgun (WGS) entry which is preliminary data.</text>
</comment>
<feature type="compositionally biased region" description="Polar residues" evidence="1">
    <location>
        <begin position="127"/>
        <end position="152"/>
    </location>
</feature>
<feature type="compositionally biased region" description="Basic and acidic residues" evidence="1">
    <location>
        <begin position="153"/>
        <end position="167"/>
    </location>
</feature>
<protein>
    <submittedName>
        <fullName evidence="2">Uncharacterized protein</fullName>
    </submittedName>
</protein>
<sequence>MNQIPHSHPLDKLISDDRLFLLEAILPFVEGPMRMPLVIYLKMMELQQIMRVINNQSYIRQCDFNRDLHNQNDILASLAQCGFPDIADQMKNMQQAMNMMQVMNAMNRTDSEFSDFQSIFQSYDQTVQAEPDNTSISTDTEYTNNNPSIQGNRTDEKIHDSSTHENTKNTSTTDQSLSQHSDNSIDHIMQLLQEYDTNTRSAT</sequence>
<dbReference type="EMBL" id="JACOOX010000004">
    <property type="protein sequence ID" value="MBC5662816.1"/>
    <property type="molecule type" value="Genomic_DNA"/>
</dbReference>
<name>A0A8I0DV53_9FIRM</name>
<feature type="region of interest" description="Disordered" evidence="1">
    <location>
        <begin position="127"/>
        <end position="180"/>
    </location>
</feature>
<dbReference type="RefSeq" id="WP_117807378.1">
    <property type="nucleotide sequence ID" value="NZ_JACOOX010000004.1"/>
</dbReference>
<evidence type="ECO:0000313" key="2">
    <source>
        <dbReference type="EMBL" id="MBC5662816.1"/>
    </source>
</evidence>
<reference evidence="2 3" key="1">
    <citation type="submission" date="2020-08" db="EMBL/GenBank/DDBJ databases">
        <title>Genome public.</title>
        <authorList>
            <person name="Liu C."/>
            <person name="Sun Q."/>
        </authorList>
    </citation>
    <scope>NUCLEOTIDE SEQUENCE [LARGE SCALE GENOMIC DNA]</scope>
    <source>
        <strain evidence="2 3">NSJ-10</strain>
    </source>
</reference>
<evidence type="ECO:0000313" key="3">
    <source>
        <dbReference type="Proteomes" id="UP000615234"/>
    </source>
</evidence>
<dbReference type="Proteomes" id="UP000615234">
    <property type="component" value="Unassembled WGS sequence"/>
</dbReference>
<evidence type="ECO:0000256" key="1">
    <source>
        <dbReference type="SAM" id="MobiDB-lite"/>
    </source>
</evidence>
<accession>A0A8I0DV53</accession>
<gene>
    <name evidence="2" type="ORF">H8S09_07915</name>
</gene>